<feature type="compositionally biased region" description="Basic and acidic residues" evidence="1">
    <location>
        <begin position="369"/>
        <end position="378"/>
    </location>
</feature>
<feature type="compositionally biased region" description="Low complexity" evidence="1">
    <location>
        <begin position="245"/>
        <end position="286"/>
    </location>
</feature>
<dbReference type="Proteomes" id="UP001596241">
    <property type="component" value="Unassembled WGS sequence"/>
</dbReference>
<evidence type="ECO:0000313" key="2">
    <source>
        <dbReference type="EMBL" id="MFC5892251.1"/>
    </source>
</evidence>
<feature type="region of interest" description="Disordered" evidence="1">
    <location>
        <begin position="126"/>
        <end position="385"/>
    </location>
</feature>
<feature type="compositionally biased region" description="Low complexity" evidence="1">
    <location>
        <begin position="177"/>
        <end position="191"/>
    </location>
</feature>
<feature type="compositionally biased region" description="Gly residues" evidence="1">
    <location>
        <begin position="148"/>
        <end position="158"/>
    </location>
</feature>
<dbReference type="Pfam" id="PF19720">
    <property type="entry name" value="DUF6214"/>
    <property type="match status" value="2"/>
</dbReference>
<feature type="region of interest" description="Disordered" evidence="1">
    <location>
        <begin position="27"/>
        <end position="61"/>
    </location>
</feature>
<reference evidence="3" key="1">
    <citation type="journal article" date="2019" name="Int. J. Syst. Evol. Microbiol.">
        <title>The Global Catalogue of Microorganisms (GCM) 10K type strain sequencing project: providing services to taxonomists for standard genome sequencing and annotation.</title>
        <authorList>
            <consortium name="The Broad Institute Genomics Platform"/>
            <consortium name="The Broad Institute Genome Sequencing Center for Infectious Disease"/>
            <person name="Wu L."/>
            <person name="Ma J."/>
        </authorList>
    </citation>
    <scope>NUCLEOTIDE SEQUENCE [LARGE SCALE GENOMIC DNA]</scope>
    <source>
        <strain evidence="3">CGMCC 1.15809</strain>
    </source>
</reference>
<feature type="compositionally biased region" description="Low complexity" evidence="1">
    <location>
        <begin position="206"/>
        <end position="218"/>
    </location>
</feature>
<name>A0ABW1FFR3_9ACTN</name>
<keyword evidence="3" id="KW-1185">Reference proteome</keyword>
<dbReference type="InterPro" id="IPR046186">
    <property type="entry name" value="DUF6214"/>
</dbReference>
<sequence>MSESDFYTVSERYEAQAVRADWPAWELRGHGSAAPPRRDADDHPDGCRPPETADAAPSRLDPLEPWVSARLTFSDGARIDVLVTVEDDGITVEDLRADPPLPLSGLATLAHWIEGPLDDACRIATGRTRRPRPVPAPATDPSALSGPRRGGVRGSGGAGREEARGAVPSAGSEPEAGDAAPSASGIAAGPATERATDRPADPPAEPTAAHSAEAAADPGTASTADSVTAPVVDPGTAAEAEPGTVPAADPEAAPAADPAAEPAVAAEPAAASASAAAAGSPAVPAAHQEAAPHSDPVTDPSATPPPEATPGPAPDTSDATDATGPDPSADPSDRAETSSSTDRTTLPEGRALWGRGGDRSKAVAAAYREAQREGRDPVEAVMNATGRGRRRALRLIAGARDAGLLSPRHHRRQG</sequence>
<proteinExistence type="predicted"/>
<evidence type="ECO:0000256" key="1">
    <source>
        <dbReference type="SAM" id="MobiDB-lite"/>
    </source>
</evidence>
<dbReference type="EMBL" id="JBHSPW010000002">
    <property type="protein sequence ID" value="MFC5892251.1"/>
    <property type="molecule type" value="Genomic_DNA"/>
</dbReference>
<dbReference type="RefSeq" id="WP_345087416.1">
    <property type="nucleotide sequence ID" value="NZ_BAAAWG010000013.1"/>
</dbReference>
<accession>A0ABW1FFR3</accession>
<feature type="compositionally biased region" description="Basic and acidic residues" evidence="1">
    <location>
        <begin position="36"/>
        <end position="48"/>
    </location>
</feature>
<evidence type="ECO:0000313" key="3">
    <source>
        <dbReference type="Proteomes" id="UP001596241"/>
    </source>
</evidence>
<comment type="caution">
    <text evidence="2">The sequence shown here is derived from an EMBL/GenBank/DDBJ whole genome shotgun (WGS) entry which is preliminary data.</text>
</comment>
<feature type="compositionally biased region" description="Pro residues" evidence="1">
    <location>
        <begin position="302"/>
        <end position="313"/>
    </location>
</feature>
<gene>
    <name evidence="2" type="ORF">ACFP3M_05400</name>
</gene>
<protein>
    <submittedName>
        <fullName evidence="2">DUF6214 family protein</fullName>
    </submittedName>
</protein>
<organism evidence="2 3">
    <name type="scientific">Streptomyces ramulosus</name>
    <dbReference type="NCBI Taxonomy" id="47762"/>
    <lineage>
        <taxon>Bacteria</taxon>
        <taxon>Bacillati</taxon>
        <taxon>Actinomycetota</taxon>
        <taxon>Actinomycetes</taxon>
        <taxon>Kitasatosporales</taxon>
        <taxon>Streptomycetaceae</taxon>
        <taxon>Streptomyces</taxon>
    </lineage>
</organism>